<dbReference type="PIRSF" id="PIRSF010045">
    <property type="entry name" value="DUF850_TM_euk"/>
    <property type="match status" value="1"/>
</dbReference>
<evidence type="ECO:0000256" key="6">
    <source>
        <dbReference type="ARBA" id="ARBA00023136"/>
    </source>
</evidence>
<proteinExistence type="inferred from homology"/>
<dbReference type="PANTHER" id="PTHR13116:SF5">
    <property type="entry name" value="ER MEMBRANE PROTEIN COMPLEX SUBUNIT 3"/>
    <property type="match status" value="1"/>
</dbReference>
<comment type="function">
    <text evidence="7">The EMC seems to be required for efficient folding of proteins in the endoplasmic reticulum (ER).</text>
</comment>
<dbReference type="VEuPathDB" id="FungiDB:L203_01670"/>
<dbReference type="GO" id="GO:0072546">
    <property type="term" value="C:EMC complex"/>
    <property type="evidence" value="ECO:0007669"/>
    <property type="project" value="TreeGrafter"/>
</dbReference>
<evidence type="ECO:0000313" key="8">
    <source>
        <dbReference type="EMBL" id="WVN87860.1"/>
    </source>
</evidence>
<protein>
    <recommendedName>
        <fullName evidence="3 7">ER membrane protein complex subunit 3</fullName>
    </recommendedName>
</protein>
<evidence type="ECO:0000256" key="1">
    <source>
        <dbReference type="ARBA" id="ARBA00004141"/>
    </source>
</evidence>
<evidence type="ECO:0000256" key="4">
    <source>
        <dbReference type="ARBA" id="ARBA00022692"/>
    </source>
</evidence>
<dbReference type="Pfam" id="PF01956">
    <property type="entry name" value="EMC3_TMCO1"/>
    <property type="match status" value="1"/>
</dbReference>
<evidence type="ECO:0000256" key="2">
    <source>
        <dbReference type="ARBA" id="ARBA00005376"/>
    </source>
</evidence>
<keyword evidence="5" id="KW-1133">Transmembrane helix</keyword>
<name>A0A1E3IPL8_9TREE</name>
<organism evidence="8 9">
    <name type="scientific">Cryptococcus depauperatus CBS 7841</name>
    <dbReference type="NCBI Taxonomy" id="1295531"/>
    <lineage>
        <taxon>Eukaryota</taxon>
        <taxon>Fungi</taxon>
        <taxon>Dikarya</taxon>
        <taxon>Basidiomycota</taxon>
        <taxon>Agaricomycotina</taxon>
        <taxon>Tremellomycetes</taxon>
        <taxon>Tremellales</taxon>
        <taxon>Cryptococcaceae</taxon>
        <taxon>Cryptococcus</taxon>
    </lineage>
</organism>
<evidence type="ECO:0000313" key="9">
    <source>
        <dbReference type="Proteomes" id="UP000094043"/>
    </source>
</evidence>
<dbReference type="PANTHER" id="PTHR13116">
    <property type="entry name" value="ER MEMBRANE PROTEIN COMPLEX SUBUNIT 3"/>
    <property type="match status" value="1"/>
</dbReference>
<evidence type="ECO:0000256" key="7">
    <source>
        <dbReference type="PIRNR" id="PIRNR010045"/>
    </source>
</evidence>
<dbReference type="AlphaFoldDB" id="A0A1E3IPL8"/>
<dbReference type="RefSeq" id="XP_066068560.1">
    <property type="nucleotide sequence ID" value="XM_066212463.1"/>
</dbReference>
<reference evidence="8" key="2">
    <citation type="journal article" date="2022" name="Elife">
        <title>Obligate sexual reproduction of a homothallic fungus closely related to the Cryptococcus pathogenic species complex.</title>
        <authorList>
            <person name="Passer A.R."/>
            <person name="Clancey S.A."/>
            <person name="Shea T."/>
            <person name="David-Palma M."/>
            <person name="Averette A.F."/>
            <person name="Boekhout T."/>
            <person name="Porcel B.M."/>
            <person name="Nowrousian M."/>
            <person name="Cuomo C.A."/>
            <person name="Sun S."/>
            <person name="Heitman J."/>
            <person name="Coelho M.A."/>
        </authorList>
    </citation>
    <scope>NUCLEOTIDE SEQUENCE</scope>
    <source>
        <strain evidence="8">CBS 7841</strain>
    </source>
</reference>
<dbReference type="GeneID" id="91087267"/>
<dbReference type="InterPro" id="IPR008568">
    <property type="entry name" value="EMC3"/>
</dbReference>
<sequence>MTVKAEQDLYLDPSIRDWVLVPITLIMLLAGLLRHYVTQMLNSPPKKQTAAAVREQRALGRSAILRASSTLSPLPPAAYKALSVSLASALSGNDYIKTTPESKGDDAPVNPLEGAGMENAVDGMKKQAVMMVPNMILMQYINVFFSGFVLLRLPFPLTAGFKGLLSRDIPMPDLDVQWVSALSWYFLNLFGLNGVFRLLLGSDNAAVDTRDLTSLSALSGAGQGAMPGPGGPPNMSKLFQAEVENLALAEGLYKWVGEGVEDRVLASWSKTPSQSYTYSTASARL</sequence>
<evidence type="ECO:0000256" key="3">
    <source>
        <dbReference type="ARBA" id="ARBA00020822"/>
    </source>
</evidence>
<keyword evidence="6" id="KW-0472">Membrane</keyword>
<keyword evidence="4" id="KW-0812">Transmembrane</keyword>
<reference evidence="8" key="1">
    <citation type="submission" date="2016-06" db="EMBL/GenBank/DDBJ databases">
        <authorList>
            <person name="Cuomo C."/>
            <person name="Litvintseva A."/>
            <person name="Heitman J."/>
            <person name="Chen Y."/>
            <person name="Sun S."/>
            <person name="Springer D."/>
            <person name="Dromer F."/>
            <person name="Young S."/>
            <person name="Zeng Q."/>
            <person name="Chapman S."/>
            <person name="Gujja S."/>
            <person name="Saif S."/>
            <person name="Birren B."/>
        </authorList>
    </citation>
    <scope>NUCLEOTIDE SEQUENCE</scope>
    <source>
        <strain evidence="8">CBS 7841</strain>
    </source>
</reference>
<evidence type="ECO:0000256" key="5">
    <source>
        <dbReference type="ARBA" id="ARBA00022989"/>
    </source>
</evidence>
<dbReference type="SMART" id="SM01415">
    <property type="entry name" value="DUF106"/>
    <property type="match status" value="1"/>
</dbReference>
<accession>A0A1E3IPL8</accession>
<dbReference type="GO" id="GO:0034975">
    <property type="term" value="P:protein folding in endoplasmic reticulum"/>
    <property type="evidence" value="ECO:0007669"/>
    <property type="project" value="TreeGrafter"/>
</dbReference>
<dbReference type="KEGG" id="cdep:91087267"/>
<dbReference type="Proteomes" id="UP000094043">
    <property type="component" value="Chromosome 3"/>
</dbReference>
<dbReference type="EMBL" id="CP143786">
    <property type="protein sequence ID" value="WVN87860.1"/>
    <property type="molecule type" value="Genomic_DNA"/>
</dbReference>
<dbReference type="InterPro" id="IPR002809">
    <property type="entry name" value="EMC3/TMCO1"/>
</dbReference>
<gene>
    <name evidence="8" type="ORF">L203_103056</name>
</gene>
<comment type="similarity">
    <text evidence="2 7">Belongs to the EMC3 family.</text>
</comment>
<reference evidence="8" key="3">
    <citation type="submission" date="2024-01" db="EMBL/GenBank/DDBJ databases">
        <authorList>
            <person name="Coelho M.A."/>
            <person name="David-Palma M."/>
            <person name="Shea T."/>
            <person name="Sun S."/>
            <person name="Cuomo C.A."/>
            <person name="Heitman J."/>
        </authorList>
    </citation>
    <scope>NUCLEOTIDE SEQUENCE</scope>
    <source>
        <strain evidence="8">CBS 7841</strain>
    </source>
</reference>
<dbReference type="OrthoDB" id="6745403at2759"/>
<comment type="subcellular location">
    <subcellularLocation>
        <location evidence="1">Membrane</location>
        <topology evidence="1">Multi-pass membrane protein</topology>
    </subcellularLocation>
</comment>
<keyword evidence="9" id="KW-1185">Reference proteome</keyword>